<evidence type="ECO:0000313" key="6">
    <source>
        <dbReference type="EMBL" id="WHX48540.1"/>
    </source>
</evidence>
<evidence type="ECO:0000256" key="3">
    <source>
        <dbReference type="ARBA" id="ARBA00022840"/>
    </source>
</evidence>
<gene>
    <name evidence="6" type="ORF">QNH46_21115</name>
</gene>
<dbReference type="InterPro" id="IPR011761">
    <property type="entry name" value="ATP-grasp"/>
</dbReference>
<dbReference type="Pfam" id="PF18603">
    <property type="entry name" value="LAL_C2"/>
    <property type="match status" value="1"/>
</dbReference>
<sequence length="409" mass="46632">MRTKVLMVGLNKAFLHSLECADNRYEVFILEEQDLYEANPQAYKSKILQEVRFGEYQQSEQVVDQVFQWFQEIGFDVIVPGMEYAVQGTYKAAARLGLRTPGAKAIAAFTNKYRLRQACREIGVPQPEFAKVSSEVDVARFYHDRPIIIKPVNRRASVGVIKIEKSEDIESAWNESINASEKNRLVQRSLFWEYIVEDYLEGVEYSVESLVLDGQVIFNNITLKETVGGRYFAETGHILPAPLDFEKKSSLLEANERLLSGLEVSFGLFHSEWKMTTGGPMLIECAARAPGDKIPELIHEVYHFNLYEAFLQVLMGRHPNVASLCDGYAGIRYFRPNPGRLIDLKGVDILKSDESIISYQINVSLGEIITNFNSSWDRVGYFMIKSNQMIDLQEKLDQIESNIIFHVGE</sequence>
<evidence type="ECO:0000256" key="1">
    <source>
        <dbReference type="ARBA" id="ARBA00022598"/>
    </source>
</evidence>
<dbReference type="GO" id="GO:0046872">
    <property type="term" value="F:metal ion binding"/>
    <property type="evidence" value="ECO:0007669"/>
    <property type="project" value="InterPro"/>
</dbReference>
<evidence type="ECO:0000259" key="5">
    <source>
        <dbReference type="PROSITE" id="PS50975"/>
    </source>
</evidence>
<accession>A0AA95I2F3</accession>
<evidence type="ECO:0000256" key="4">
    <source>
        <dbReference type="PROSITE-ProRule" id="PRU00409"/>
    </source>
</evidence>
<feature type="domain" description="ATP-grasp" evidence="5">
    <location>
        <begin position="116"/>
        <end position="315"/>
    </location>
</feature>
<protein>
    <submittedName>
        <fullName evidence="6">ATP-grasp domain-containing protein</fullName>
    </submittedName>
</protein>
<dbReference type="InterPro" id="IPR040570">
    <property type="entry name" value="LAL_C2"/>
</dbReference>
<organism evidence="6 7">
    <name type="scientific">Paenibacillus woosongensis</name>
    <dbReference type="NCBI Taxonomy" id="307580"/>
    <lineage>
        <taxon>Bacteria</taxon>
        <taxon>Bacillati</taxon>
        <taxon>Bacillota</taxon>
        <taxon>Bacilli</taxon>
        <taxon>Bacillales</taxon>
        <taxon>Paenibacillaceae</taxon>
        <taxon>Paenibacillus</taxon>
    </lineage>
</organism>
<dbReference type="Pfam" id="PF13535">
    <property type="entry name" value="ATP-grasp_4"/>
    <property type="match status" value="1"/>
</dbReference>
<keyword evidence="1" id="KW-0436">Ligase</keyword>
<dbReference type="PROSITE" id="PS50975">
    <property type="entry name" value="ATP_GRASP"/>
    <property type="match status" value="1"/>
</dbReference>
<evidence type="ECO:0000256" key="2">
    <source>
        <dbReference type="ARBA" id="ARBA00022741"/>
    </source>
</evidence>
<evidence type="ECO:0000313" key="7">
    <source>
        <dbReference type="Proteomes" id="UP001177943"/>
    </source>
</evidence>
<dbReference type="PANTHER" id="PTHR43585">
    <property type="entry name" value="FUMIPYRROLE BIOSYNTHESIS PROTEIN C"/>
    <property type="match status" value="1"/>
</dbReference>
<dbReference type="AlphaFoldDB" id="A0AA95I2F3"/>
<reference evidence="6" key="1">
    <citation type="submission" date="2023-05" db="EMBL/GenBank/DDBJ databases">
        <title>Comparative genomics of Bacillaceae isolates and their secondary metabolite potential.</title>
        <authorList>
            <person name="Song L."/>
            <person name="Nielsen L.J."/>
            <person name="Mohite O."/>
            <person name="Xu X."/>
            <person name="Weber T."/>
            <person name="Kovacs A.T."/>
        </authorList>
    </citation>
    <scope>NUCLEOTIDE SEQUENCE</scope>
    <source>
        <strain evidence="6">B2_4</strain>
    </source>
</reference>
<dbReference type="Proteomes" id="UP001177943">
    <property type="component" value="Chromosome"/>
</dbReference>
<name>A0AA95I2F3_9BACL</name>
<dbReference type="SUPFAM" id="SSF56059">
    <property type="entry name" value="Glutathione synthetase ATP-binding domain-like"/>
    <property type="match status" value="1"/>
</dbReference>
<dbReference type="Gene3D" id="3.30.470.20">
    <property type="entry name" value="ATP-grasp fold, B domain"/>
    <property type="match status" value="1"/>
</dbReference>
<proteinExistence type="predicted"/>
<dbReference type="Gene3D" id="3.40.50.20">
    <property type="match status" value="1"/>
</dbReference>
<dbReference type="InterPro" id="IPR052032">
    <property type="entry name" value="ATP-dep_AA_Ligase"/>
</dbReference>
<dbReference type="PANTHER" id="PTHR43585:SF2">
    <property type="entry name" value="ATP-GRASP ENZYME FSQD"/>
    <property type="match status" value="1"/>
</dbReference>
<dbReference type="GO" id="GO:0016874">
    <property type="term" value="F:ligase activity"/>
    <property type="evidence" value="ECO:0007669"/>
    <property type="project" value="UniProtKB-KW"/>
</dbReference>
<dbReference type="KEGG" id="pwn:QNH46_21115"/>
<dbReference type="EMBL" id="CP126084">
    <property type="protein sequence ID" value="WHX48540.1"/>
    <property type="molecule type" value="Genomic_DNA"/>
</dbReference>
<keyword evidence="3 4" id="KW-0067">ATP-binding</keyword>
<keyword evidence="2 4" id="KW-0547">Nucleotide-binding</keyword>
<dbReference type="RefSeq" id="WP_283925909.1">
    <property type="nucleotide sequence ID" value="NZ_CP126084.1"/>
</dbReference>
<dbReference type="GO" id="GO:0005524">
    <property type="term" value="F:ATP binding"/>
    <property type="evidence" value="ECO:0007669"/>
    <property type="project" value="UniProtKB-UniRule"/>
</dbReference>